<gene>
    <name evidence="1" type="ORF">K437DRAFT_143162</name>
</gene>
<organism evidence="1 2">
    <name type="scientific">Tilletiaria anomala (strain ATCC 24038 / CBS 436.72 / UBC 951)</name>
    <dbReference type="NCBI Taxonomy" id="1037660"/>
    <lineage>
        <taxon>Eukaryota</taxon>
        <taxon>Fungi</taxon>
        <taxon>Dikarya</taxon>
        <taxon>Basidiomycota</taxon>
        <taxon>Ustilaginomycotina</taxon>
        <taxon>Exobasidiomycetes</taxon>
        <taxon>Georgefischeriales</taxon>
        <taxon>Tilletiariaceae</taxon>
        <taxon>Tilletiaria</taxon>
    </lineage>
</organism>
<evidence type="ECO:0000313" key="1">
    <source>
        <dbReference type="EMBL" id="KDN44100.1"/>
    </source>
</evidence>
<dbReference type="AlphaFoldDB" id="A0A066VZX2"/>
<proteinExistence type="predicted"/>
<keyword evidence="2" id="KW-1185">Reference proteome</keyword>
<sequence>MLLWYTLNMIQNASQLCLPSGTIVRITFNIYHTVNTIGFVFVNITYCHLYRNISCNRSRIPREETFFWRQ</sequence>
<dbReference type="GeneID" id="25261558"/>
<dbReference type="Proteomes" id="UP000027361">
    <property type="component" value="Unassembled WGS sequence"/>
</dbReference>
<dbReference type="RefSeq" id="XP_013242638.1">
    <property type="nucleotide sequence ID" value="XM_013387184.1"/>
</dbReference>
<reference evidence="1 2" key="1">
    <citation type="submission" date="2014-05" db="EMBL/GenBank/DDBJ databases">
        <title>Draft genome sequence of a rare smut relative, Tilletiaria anomala UBC 951.</title>
        <authorList>
            <consortium name="DOE Joint Genome Institute"/>
            <person name="Toome M."/>
            <person name="Kuo A."/>
            <person name="Henrissat B."/>
            <person name="Lipzen A."/>
            <person name="Tritt A."/>
            <person name="Yoshinaga Y."/>
            <person name="Zane M."/>
            <person name="Barry K."/>
            <person name="Grigoriev I.V."/>
            <person name="Spatafora J.W."/>
            <person name="Aimea M.C."/>
        </authorList>
    </citation>
    <scope>NUCLEOTIDE SEQUENCE [LARGE SCALE GENOMIC DNA]</scope>
    <source>
        <strain evidence="1 2">UBC 951</strain>
    </source>
</reference>
<protein>
    <submittedName>
        <fullName evidence="1">Uncharacterized protein</fullName>
    </submittedName>
</protein>
<evidence type="ECO:0000313" key="2">
    <source>
        <dbReference type="Proteomes" id="UP000027361"/>
    </source>
</evidence>
<name>A0A066VZX2_TILAU</name>
<dbReference type="EMBL" id="JMSN01000055">
    <property type="protein sequence ID" value="KDN44100.1"/>
    <property type="molecule type" value="Genomic_DNA"/>
</dbReference>
<dbReference type="InParanoid" id="A0A066VZX2"/>
<accession>A0A066VZX2</accession>
<comment type="caution">
    <text evidence="1">The sequence shown here is derived from an EMBL/GenBank/DDBJ whole genome shotgun (WGS) entry which is preliminary data.</text>
</comment>
<dbReference type="HOGENOM" id="CLU_2759591_0_0_1"/>